<accession>A0AAW6FRZ5</accession>
<feature type="domain" description="ATPase AAA-type core" evidence="1">
    <location>
        <begin position="31"/>
        <end position="374"/>
    </location>
</feature>
<evidence type="ECO:0000313" key="3">
    <source>
        <dbReference type="Proteomes" id="UP001220658"/>
    </source>
</evidence>
<organism evidence="2 3">
    <name type="scientific">Faecalitalea cylindroides</name>
    <dbReference type="NCBI Taxonomy" id="39483"/>
    <lineage>
        <taxon>Bacteria</taxon>
        <taxon>Bacillati</taxon>
        <taxon>Bacillota</taxon>
        <taxon>Erysipelotrichia</taxon>
        <taxon>Erysipelotrichales</taxon>
        <taxon>Erysipelotrichaceae</taxon>
        <taxon>Faecalitalea</taxon>
    </lineage>
</organism>
<dbReference type="GO" id="GO:0005524">
    <property type="term" value="F:ATP binding"/>
    <property type="evidence" value="ECO:0007669"/>
    <property type="project" value="InterPro"/>
</dbReference>
<dbReference type="PANTHER" id="PTHR40396">
    <property type="entry name" value="ATPASE-LIKE PROTEIN"/>
    <property type="match status" value="1"/>
</dbReference>
<dbReference type="InterPro" id="IPR003959">
    <property type="entry name" value="ATPase_AAA_core"/>
</dbReference>
<dbReference type="Proteomes" id="UP001220658">
    <property type="component" value="Unassembled WGS sequence"/>
</dbReference>
<name>A0AAW6FRZ5_9FIRM</name>
<sequence length="444" mass="51478">MFEYIRLKNFKSLKNIELNLLDRYNKPKKLILIYGENGIGKSNLASSIFMLSETLRTMDVRDLMEAFLSEDMDSIKNKEELKKYLKTRYKDIETIIKENKTVGSSEPMLTEFGFNINSKSGKYILETDNNQIIHERLEFVVAKRRGTYIDITPSKISINEKIFLDKATYQSIYQSVEKFWGKHSFLSILIHEIHDKSDQFLKDKISEHFDDFLNFITSISCKIKFGSRQERAILGLPHEILSDYESGRIVATNEEILNKTESMLTTFLTLTNRDIKKAYYRKELIDDEIRYSLVLSKNISGKIRDIDFSLESTGTQSIIQQLPFMLVAVNGSISVLDEFDTGIHDLLVKNLITSLYENIDGQLILTTHNTLLMEANLPKDSIYIINELPSNEKEVQCILHYNNKLGDRNNIRNQYLLGKYSGIPDETHIDFNKLLNEIKNKKTI</sequence>
<proteinExistence type="predicted"/>
<dbReference type="AlphaFoldDB" id="A0AAW6FRZ5"/>
<evidence type="ECO:0000259" key="1">
    <source>
        <dbReference type="Pfam" id="PF13304"/>
    </source>
</evidence>
<dbReference type="Pfam" id="PF13304">
    <property type="entry name" value="AAA_21"/>
    <property type="match status" value="1"/>
</dbReference>
<protein>
    <submittedName>
        <fullName evidence="2">AAA family ATPase</fullName>
    </submittedName>
</protein>
<dbReference type="RefSeq" id="WP_195190942.1">
    <property type="nucleotide sequence ID" value="NZ_JADMUL010000007.1"/>
</dbReference>
<dbReference type="SUPFAM" id="SSF52540">
    <property type="entry name" value="P-loop containing nucleoside triphosphate hydrolases"/>
    <property type="match status" value="1"/>
</dbReference>
<dbReference type="GO" id="GO:0016887">
    <property type="term" value="F:ATP hydrolysis activity"/>
    <property type="evidence" value="ECO:0007669"/>
    <property type="project" value="InterPro"/>
</dbReference>
<reference evidence="2" key="1">
    <citation type="submission" date="2023-01" db="EMBL/GenBank/DDBJ databases">
        <title>Human gut microbiome strain richness.</title>
        <authorList>
            <person name="Chen-Liaw A."/>
        </authorList>
    </citation>
    <scope>NUCLEOTIDE SEQUENCE</scope>
    <source>
        <strain evidence="2">D55st1_G4_D55t1_190419</strain>
    </source>
</reference>
<dbReference type="InterPro" id="IPR027417">
    <property type="entry name" value="P-loop_NTPase"/>
</dbReference>
<dbReference type="PANTHER" id="PTHR40396:SF1">
    <property type="entry name" value="ATPASE AAA-TYPE CORE DOMAIN-CONTAINING PROTEIN"/>
    <property type="match status" value="1"/>
</dbReference>
<dbReference type="Gene3D" id="3.40.50.300">
    <property type="entry name" value="P-loop containing nucleotide triphosphate hydrolases"/>
    <property type="match status" value="1"/>
</dbReference>
<gene>
    <name evidence="2" type="ORF">POG00_03550</name>
</gene>
<evidence type="ECO:0000313" key="2">
    <source>
        <dbReference type="EMBL" id="MDC0827781.1"/>
    </source>
</evidence>
<dbReference type="EMBL" id="JAQNCK010000007">
    <property type="protein sequence ID" value="MDC0827781.1"/>
    <property type="molecule type" value="Genomic_DNA"/>
</dbReference>
<comment type="caution">
    <text evidence="2">The sequence shown here is derived from an EMBL/GenBank/DDBJ whole genome shotgun (WGS) entry which is preliminary data.</text>
</comment>